<dbReference type="AlphaFoldDB" id="A0A4R3J7I9"/>
<comment type="similarity">
    <text evidence="1 2">Belongs to the ArsC family.</text>
</comment>
<protein>
    <submittedName>
        <fullName evidence="3">Spx/MgsR family transcriptional regulator</fullName>
    </submittedName>
</protein>
<dbReference type="Pfam" id="PF03960">
    <property type="entry name" value="ArsC"/>
    <property type="match status" value="1"/>
</dbReference>
<dbReference type="RefSeq" id="WP_132939654.1">
    <property type="nucleotide sequence ID" value="NZ_CP119676.1"/>
</dbReference>
<proteinExistence type="inferred from homology"/>
<dbReference type="PANTHER" id="PTHR30041:SF8">
    <property type="entry name" value="PROTEIN YFFB"/>
    <property type="match status" value="1"/>
</dbReference>
<evidence type="ECO:0000256" key="2">
    <source>
        <dbReference type="PROSITE-ProRule" id="PRU01282"/>
    </source>
</evidence>
<dbReference type="PANTHER" id="PTHR30041">
    <property type="entry name" value="ARSENATE REDUCTASE"/>
    <property type="match status" value="1"/>
</dbReference>
<accession>A0A4R3J7I9</accession>
<name>A0A4R3J7I9_9PROT</name>
<dbReference type="Proteomes" id="UP000295304">
    <property type="component" value="Unassembled WGS sequence"/>
</dbReference>
<sequence>MIDIYGLKNCDTCRRAQKWAKGEGLDFRFHDLREHPIERASLEAWADAVGWSVLLNRRSTTWRNLDEDARTSLDETRALDLMVRHSALVKRPIFAFREKGVRRYGVGLDDALKGRLREAER</sequence>
<dbReference type="NCBIfam" id="TIGR01617">
    <property type="entry name" value="arsC_related"/>
    <property type="match status" value="1"/>
</dbReference>
<comment type="caution">
    <text evidence="3">The sequence shown here is derived from an EMBL/GenBank/DDBJ whole genome shotgun (WGS) entry which is preliminary data.</text>
</comment>
<evidence type="ECO:0000313" key="4">
    <source>
        <dbReference type="Proteomes" id="UP000295304"/>
    </source>
</evidence>
<keyword evidence="4" id="KW-1185">Reference proteome</keyword>
<dbReference type="InterPro" id="IPR006504">
    <property type="entry name" value="Tscrpt_reg_Spx/MgsR"/>
</dbReference>
<gene>
    <name evidence="3" type="ORF">EDD55_108166</name>
</gene>
<organism evidence="3 4">
    <name type="scientific">Varunaivibrio sulfuroxidans</name>
    <dbReference type="NCBI Taxonomy" id="1773489"/>
    <lineage>
        <taxon>Bacteria</taxon>
        <taxon>Pseudomonadati</taxon>
        <taxon>Pseudomonadota</taxon>
        <taxon>Alphaproteobacteria</taxon>
        <taxon>Rhodospirillales</taxon>
        <taxon>Magnetovibrionaceae</taxon>
        <taxon>Varunaivibrio</taxon>
    </lineage>
</organism>
<dbReference type="EMBL" id="SLZW01000008">
    <property type="protein sequence ID" value="TCS61364.1"/>
    <property type="molecule type" value="Genomic_DNA"/>
</dbReference>
<dbReference type="InterPro" id="IPR036249">
    <property type="entry name" value="Thioredoxin-like_sf"/>
</dbReference>
<dbReference type="InterPro" id="IPR006660">
    <property type="entry name" value="Arsenate_reductase-like"/>
</dbReference>
<reference evidence="3 4" key="1">
    <citation type="submission" date="2019-03" db="EMBL/GenBank/DDBJ databases">
        <title>Genomic Encyclopedia of Type Strains, Phase IV (KMG-IV): sequencing the most valuable type-strain genomes for metagenomic binning, comparative biology and taxonomic classification.</title>
        <authorList>
            <person name="Goeker M."/>
        </authorList>
    </citation>
    <scope>NUCLEOTIDE SEQUENCE [LARGE SCALE GENOMIC DNA]</scope>
    <source>
        <strain evidence="3 4">DSM 101688</strain>
    </source>
</reference>
<dbReference type="Gene3D" id="3.40.30.10">
    <property type="entry name" value="Glutaredoxin"/>
    <property type="match status" value="1"/>
</dbReference>
<dbReference type="OrthoDB" id="9803749at2"/>
<evidence type="ECO:0000256" key="1">
    <source>
        <dbReference type="ARBA" id="ARBA00007198"/>
    </source>
</evidence>
<dbReference type="PROSITE" id="PS51353">
    <property type="entry name" value="ARSC"/>
    <property type="match status" value="1"/>
</dbReference>
<evidence type="ECO:0000313" key="3">
    <source>
        <dbReference type="EMBL" id="TCS61364.1"/>
    </source>
</evidence>
<dbReference type="SUPFAM" id="SSF52833">
    <property type="entry name" value="Thioredoxin-like"/>
    <property type="match status" value="1"/>
</dbReference>